<dbReference type="InterPro" id="IPR039422">
    <property type="entry name" value="MarR/SlyA-like"/>
</dbReference>
<dbReference type="GO" id="GO:0003700">
    <property type="term" value="F:DNA-binding transcription factor activity"/>
    <property type="evidence" value="ECO:0007669"/>
    <property type="project" value="InterPro"/>
</dbReference>
<dbReference type="PROSITE" id="PS50995">
    <property type="entry name" value="HTH_MARR_2"/>
    <property type="match status" value="1"/>
</dbReference>
<dbReference type="InterPro" id="IPR036390">
    <property type="entry name" value="WH_DNA-bd_sf"/>
</dbReference>
<dbReference type="Pfam" id="PF12802">
    <property type="entry name" value="MarR_2"/>
    <property type="match status" value="1"/>
</dbReference>
<dbReference type="PANTHER" id="PTHR33164:SF106">
    <property type="entry name" value="TRANSCRIPTIONAL REGULATORY PROTEIN"/>
    <property type="match status" value="1"/>
</dbReference>
<feature type="region of interest" description="Disordered" evidence="1">
    <location>
        <begin position="161"/>
        <end position="189"/>
    </location>
</feature>
<dbReference type="RefSeq" id="WP_126683405.1">
    <property type="nucleotide sequence ID" value="NZ_RYYV01000002.1"/>
</dbReference>
<organism evidence="3 4">
    <name type="scientific">Dyella choica</name>
    <dbReference type="NCBI Taxonomy" id="1927959"/>
    <lineage>
        <taxon>Bacteria</taxon>
        <taxon>Pseudomonadati</taxon>
        <taxon>Pseudomonadota</taxon>
        <taxon>Gammaproteobacteria</taxon>
        <taxon>Lysobacterales</taxon>
        <taxon>Rhodanobacteraceae</taxon>
        <taxon>Dyella</taxon>
    </lineage>
</organism>
<name>A0A432MAK6_9GAMM</name>
<dbReference type="OrthoDB" id="32523at2"/>
<keyword evidence="4" id="KW-1185">Reference proteome</keyword>
<dbReference type="InterPro" id="IPR036388">
    <property type="entry name" value="WH-like_DNA-bd_sf"/>
</dbReference>
<dbReference type="SMART" id="SM00347">
    <property type="entry name" value="HTH_MARR"/>
    <property type="match status" value="1"/>
</dbReference>
<dbReference type="EMBL" id="RYYV01000002">
    <property type="protein sequence ID" value="RUL78948.1"/>
    <property type="molecule type" value="Genomic_DNA"/>
</dbReference>
<accession>A0A432MAK6</accession>
<gene>
    <name evidence="3" type="ORF">EKH80_03875</name>
</gene>
<feature type="domain" description="HTH marR-type" evidence="2">
    <location>
        <begin position="26"/>
        <end position="155"/>
    </location>
</feature>
<reference evidence="3 4" key="1">
    <citation type="submission" date="2018-12" db="EMBL/GenBank/DDBJ databases">
        <title>Dyella dinghuensis sp. nov. DHOA06 and Dyella choica sp. nov. 4M-K27, isolated from forest soil.</title>
        <authorList>
            <person name="Qiu L.-H."/>
            <person name="Gao Z.-H."/>
        </authorList>
    </citation>
    <scope>NUCLEOTIDE SEQUENCE [LARGE SCALE GENOMIC DNA]</scope>
    <source>
        <strain evidence="3 4">4M-K27</strain>
    </source>
</reference>
<evidence type="ECO:0000313" key="4">
    <source>
        <dbReference type="Proteomes" id="UP000274358"/>
    </source>
</evidence>
<protein>
    <submittedName>
        <fullName evidence="3">MarR family transcriptional regulator</fullName>
    </submittedName>
</protein>
<dbReference type="Gene3D" id="1.10.10.10">
    <property type="entry name" value="Winged helix-like DNA-binding domain superfamily/Winged helix DNA-binding domain"/>
    <property type="match status" value="1"/>
</dbReference>
<evidence type="ECO:0000313" key="3">
    <source>
        <dbReference type="EMBL" id="RUL78948.1"/>
    </source>
</evidence>
<dbReference type="Proteomes" id="UP000274358">
    <property type="component" value="Unassembled WGS sequence"/>
</dbReference>
<dbReference type="AlphaFoldDB" id="A0A432MAK6"/>
<dbReference type="InterPro" id="IPR000835">
    <property type="entry name" value="HTH_MarR-typ"/>
</dbReference>
<evidence type="ECO:0000259" key="2">
    <source>
        <dbReference type="PROSITE" id="PS50995"/>
    </source>
</evidence>
<comment type="caution">
    <text evidence="3">The sequence shown here is derived from an EMBL/GenBank/DDBJ whole genome shotgun (WGS) entry which is preliminary data.</text>
</comment>
<dbReference type="PANTHER" id="PTHR33164">
    <property type="entry name" value="TRANSCRIPTIONAL REGULATOR, MARR FAMILY"/>
    <property type="match status" value="1"/>
</dbReference>
<feature type="compositionally biased region" description="Basic residues" evidence="1">
    <location>
        <begin position="172"/>
        <end position="189"/>
    </location>
</feature>
<sequence>MNTSSKSPQRRTKPSRNTHDDRVGRVDVLIREMAAQTVVTSQIVASHFGLHTTDLRVLDIIYMRGKVLAGELVKATGLTSGSVTALVDRLVKAGYVERRDDAADRRKVWVCSRHDAIEPIKEMFMPSQVRMYELWRTFTAEELETIASFLERTTALAAECAEEMRRESKSTGTKHPHKPHPHKPKEKAS</sequence>
<feature type="region of interest" description="Disordered" evidence="1">
    <location>
        <begin position="1"/>
        <end position="23"/>
    </location>
</feature>
<dbReference type="SUPFAM" id="SSF46785">
    <property type="entry name" value="Winged helix' DNA-binding domain"/>
    <property type="match status" value="1"/>
</dbReference>
<dbReference type="GO" id="GO:0006950">
    <property type="term" value="P:response to stress"/>
    <property type="evidence" value="ECO:0007669"/>
    <property type="project" value="TreeGrafter"/>
</dbReference>
<proteinExistence type="predicted"/>
<dbReference type="PRINTS" id="PR00598">
    <property type="entry name" value="HTHMARR"/>
</dbReference>
<evidence type="ECO:0000256" key="1">
    <source>
        <dbReference type="SAM" id="MobiDB-lite"/>
    </source>
</evidence>